<feature type="signal peptide" evidence="11">
    <location>
        <begin position="1"/>
        <end position="38"/>
    </location>
</feature>
<evidence type="ECO:0000313" key="14">
    <source>
        <dbReference type="EMBL" id="SHF99291.1"/>
    </source>
</evidence>
<feature type="domain" description="TonB-dependent receptor plug" evidence="13">
    <location>
        <begin position="138"/>
        <end position="241"/>
    </location>
</feature>
<dbReference type="InterPro" id="IPR008969">
    <property type="entry name" value="CarboxyPept-like_regulatory"/>
</dbReference>
<dbReference type="EMBL" id="FQUS01000016">
    <property type="protein sequence ID" value="SHF99291.1"/>
    <property type="molecule type" value="Genomic_DNA"/>
</dbReference>
<feature type="region of interest" description="Disordered" evidence="10">
    <location>
        <begin position="161"/>
        <end position="183"/>
    </location>
</feature>
<sequence>MVRRMIQKSHLCIRLKTIRFTMLLPALVCFLMTGSVLNAQDSDTFSVSGVVTEAATGSPLPGVNILVMGTTSGTTTDGDGQYQISVSSEQDTLRFSFIGYQEQTVPINGRNNINVTMEAETFAGEELVVVGYATQERQNISGSVSSVDVDGLNQGTSGQVTKQLQGRASGVSVTSSGQPGEEPDVRIRGINTFGNNSPLYIVDGVPTQSINTLNPNDIASMQVLKDASAASIYGSRAANGVIVISTKKGGGDIQVNYNGYAGYTTPRTGNVWNVLSPQEMAELKWTAIRNSGGDPAPDPQYGNGPEPVLPDYIRPAGEMEGDVNEDAYYVNPEYKDPADLNEFNQIVRANKQGTNWYEEIFSPAMTMNHDLSISGGGESGRYILTLNHFDQEGTLERTFHRRSTIRVNTEFDVSNDIRIGENISYSFAESPQVDALSEGSAIGMSYRQQPIVPVYDIAGNFAGSAGQQLGQATNPVAQQYRTRNNEATNSRLFGNVYAELDFADNRLLFRSNFGGEIFSETGKSFTFPTYENAENNSVNEFSVDGSEGYNFTWSNTLTYKEDFNDVHSLEVLIGTEAYHNQGQNFGGASQGYFSFNPNYTNLSTGSGNRTNYSNEYEDGLLSFFGRIDYNYDSKYIISGTLRRDGSSRFENYQWGMFPAGSVGWRISQEPFMQDISWISELRVRAGYGVMGNQLNVDPNNPYNLYVGDNSSSFYPINGSNSDVQQGFEQSRIGNPDAKWEKNISGNLGVETTLFNDRLEIVAEYYWKDVQDLLFNPRLVGTAGTATPPYVNVANMENRGIDAMVSTLGNLGSDDLHYNISATFTSYQNEIVKISEISEYFSEDDRRFGSDIIRNEVGQPISSFYGYRIEGFFDSQSELDEANAGAPNGSFQTDADVGTFRYADLNGDGQITADDRTFLGDPNPDFTYGIDIGLDYKQFDLSAFLYGSQGNDIWNQVRWWTDFYSNFAGAKSHAALYDSWSPENKDASLPMQTTGGGESTSTVPNSYFVEDGSYLRLKELVLGYTVPEGVSQKISASSIRLYLQASNLFTLTGYSGIDPEIGGGNTNFGIDEGAYASARQFLLGINLSF</sequence>
<evidence type="ECO:0000256" key="2">
    <source>
        <dbReference type="ARBA" id="ARBA00022448"/>
    </source>
</evidence>
<keyword evidence="2 8" id="KW-0813">Transport</keyword>
<dbReference type="GO" id="GO:0009279">
    <property type="term" value="C:cell outer membrane"/>
    <property type="evidence" value="ECO:0007669"/>
    <property type="project" value="UniProtKB-SubCell"/>
</dbReference>
<name>A0A1M5G744_9BACT</name>
<organism evidence="14 15">
    <name type="scientific">Fodinibius roseus</name>
    <dbReference type="NCBI Taxonomy" id="1194090"/>
    <lineage>
        <taxon>Bacteria</taxon>
        <taxon>Pseudomonadati</taxon>
        <taxon>Balneolota</taxon>
        <taxon>Balneolia</taxon>
        <taxon>Balneolales</taxon>
        <taxon>Balneolaceae</taxon>
        <taxon>Fodinibius</taxon>
    </lineage>
</organism>
<dbReference type="InterPro" id="IPR037066">
    <property type="entry name" value="Plug_dom_sf"/>
</dbReference>
<evidence type="ECO:0000256" key="5">
    <source>
        <dbReference type="ARBA" id="ARBA00023077"/>
    </source>
</evidence>
<evidence type="ECO:0000256" key="6">
    <source>
        <dbReference type="ARBA" id="ARBA00023136"/>
    </source>
</evidence>
<dbReference type="Gene3D" id="2.60.40.1120">
    <property type="entry name" value="Carboxypeptidase-like, regulatory domain"/>
    <property type="match status" value="1"/>
</dbReference>
<evidence type="ECO:0000259" key="12">
    <source>
        <dbReference type="Pfam" id="PF00593"/>
    </source>
</evidence>
<evidence type="ECO:0000256" key="11">
    <source>
        <dbReference type="SAM" id="SignalP"/>
    </source>
</evidence>
<evidence type="ECO:0000256" key="1">
    <source>
        <dbReference type="ARBA" id="ARBA00004571"/>
    </source>
</evidence>
<dbReference type="InterPro" id="IPR039426">
    <property type="entry name" value="TonB-dep_rcpt-like"/>
</dbReference>
<reference evidence="14 15" key="1">
    <citation type="submission" date="2016-11" db="EMBL/GenBank/DDBJ databases">
        <authorList>
            <person name="Jaros S."/>
            <person name="Januszkiewicz K."/>
            <person name="Wedrychowicz H."/>
        </authorList>
    </citation>
    <scope>NUCLEOTIDE SEQUENCE [LARGE SCALE GENOMIC DNA]</scope>
    <source>
        <strain evidence="14 15">DSM 21986</strain>
    </source>
</reference>
<dbReference type="Proteomes" id="UP000184041">
    <property type="component" value="Unassembled WGS sequence"/>
</dbReference>
<feature type="chain" id="PRO_5012951484" evidence="11">
    <location>
        <begin position="39"/>
        <end position="1088"/>
    </location>
</feature>
<feature type="compositionally biased region" description="Polar residues" evidence="10">
    <location>
        <begin position="161"/>
        <end position="178"/>
    </location>
</feature>
<evidence type="ECO:0000256" key="7">
    <source>
        <dbReference type="ARBA" id="ARBA00023237"/>
    </source>
</evidence>
<dbReference type="STRING" id="1194090.SAMN05443144_11699"/>
<keyword evidence="11" id="KW-0732">Signal</keyword>
<dbReference type="Gene3D" id="2.170.130.10">
    <property type="entry name" value="TonB-dependent receptor, plug domain"/>
    <property type="match status" value="1"/>
</dbReference>
<keyword evidence="6 8" id="KW-0472">Membrane</keyword>
<dbReference type="NCBIfam" id="TIGR04057">
    <property type="entry name" value="SusC_RagA_signa"/>
    <property type="match status" value="1"/>
</dbReference>
<feature type="domain" description="TonB-dependent receptor-like beta-barrel" evidence="12">
    <location>
        <begin position="475"/>
        <end position="1047"/>
    </location>
</feature>
<dbReference type="InterPro" id="IPR012910">
    <property type="entry name" value="Plug_dom"/>
</dbReference>
<keyword evidence="3 8" id="KW-1134">Transmembrane beta strand</keyword>
<dbReference type="Pfam" id="PF13715">
    <property type="entry name" value="CarbopepD_reg_2"/>
    <property type="match status" value="1"/>
</dbReference>
<dbReference type="NCBIfam" id="TIGR04056">
    <property type="entry name" value="OMP_RagA_SusC"/>
    <property type="match status" value="1"/>
</dbReference>
<dbReference type="AlphaFoldDB" id="A0A1M5G744"/>
<dbReference type="PROSITE" id="PS52016">
    <property type="entry name" value="TONB_DEPENDENT_REC_3"/>
    <property type="match status" value="1"/>
</dbReference>
<evidence type="ECO:0000256" key="9">
    <source>
        <dbReference type="RuleBase" id="RU003357"/>
    </source>
</evidence>
<evidence type="ECO:0000256" key="4">
    <source>
        <dbReference type="ARBA" id="ARBA00022692"/>
    </source>
</evidence>
<dbReference type="SUPFAM" id="SSF49464">
    <property type="entry name" value="Carboxypeptidase regulatory domain-like"/>
    <property type="match status" value="1"/>
</dbReference>
<evidence type="ECO:0000313" key="15">
    <source>
        <dbReference type="Proteomes" id="UP000184041"/>
    </source>
</evidence>
<dbReference type="InterPro" id="IPR000531">
    <property type="entry name" value="Beta-barrel_TonB"/>
</dbReference>
<evidence type="ECO:0000256" key="10">
    <source>
        <dbReference type="SAM" id="MobiDB-lite"/>
    </source>
</evidence>
<keyword evidence="4 8" id="KW-0812">Transmembrane</keyword>
<accession>A0A1M5G744</accession>
<proteinExistence type="inferred from homology"/>
<comment type="similarity">
    <text evidence="8 9">Belongs to the TonB-dependent receptor family.</text>
</comment>
<keyword evidence="7 8" id="KW-0998">Cell outer membrane</keyword>
<keyword evidence="15" id="KW-1185">Reference proteome</keyword>
<keyword evidence="5 9" id="KW-0798">TonB box</keyword>
<dbReference type="Gene3D" id="2.40.170.20">
    <property type="entry name" value="TonB-dependent receptor, beta-barrel domain"/>
    <property type="match status" value="1"/>
</dbReference>
<dbReference type="InterPro" id="IPR036942">
    <property type="entry name" value="Beta-barrel_TonB_sf"/>
</dbReference>
<dbReference type="InterPro" id="IPR023997">
    <property type="entry name" value="TonB-dep_OMP_SusC/RagA_CS"/>
</dbReference>
<dbReference type="InterPro" id="IPR023996">
    <property type="entry name" value="TonB-dep_OMP_SusC/RagA"/>
</dbReference>
<evidence type="ECO:0000256" key="8">
    <source>
        <dbReference type="PROSITE-ProRule" id="PRU01360"/>
    </source>
</evidence>
<comment type="subcellular location">
    <subcellularLocation>
        <location evidence="1 8">Cell outer membrane</location>
        <topology evidence="1 8">Multi-pass membrane protein</topology>
    </subcellularLocation>
</comment>
<dbReference type="Pfam" id="PF07715">
    <property type="entry name" value="Plug"/>
    <property type="match status" value="1"/>
</dbReference>
<evidence type="ECO:0000259" key="13">
    <source>
        <dbReference type="Pfam" id="PF07715"/>
    </source>
</evidence>
<protein>
    <submittedName>
        <fullName evidence="14">TonB-linked outer membrane protein, SusC/RagA family</fullName>
    </submittedName>
</protein>
<gene>
    <name evidence="14" type="ORF">SAMN05443144_11699</name>
</gene>
<dbReference type="Pfam" id="PF00593">
    <property type="entry name" value="TonB_dep_Rec_b-barrel"/>
    <property type="match status" value="1"/>
</dbReference>
<dbReference type="SUPFAM" id="SSF56935">
    <property type="entry name" value="Porins"/>
    <property type="match status" value="1"/>
</dbReference>
<evidence type="ECO:0000256" key="3">
    <source>
        <dbReference type="ARBA" id="ARBA00022452"/>
    </source>
</evidence>